<evidence type="ECO:0000259" key="3">
    <source>
        <dbReference type="Pfam" id="PF01551"/>
    </source>
</evidence>
<comment type="caution">
    <text evidence="4">The sequence shown here is derived from an EMBL/GenBank/DDBJ whole genome shotgun (WGS) entry which is preliminary data.</text>
</comment>
<feature type="signal peptide" evidence="2">
    <location>
        <begin position="1"/>
        <end position="24"/>
    </location>
</feature>
<dbReference type="AlphaFoldDB" id="A0A7I9UWP3"/>
<sequence>MTRFAIAAAGVLVTLSSSAPRAGAAPGYDWPRQPRPRVVTAYDPPAQRWLSGHRGVDLAGDDGQPVLAAGAGTVVFAGRVGGKPVVSIRHSPVLWTTYEPVQPRVRAGDAVVRGTVLGLLQSGHEGCPVTACLHWGARTGSGPHAGYRNPLGLVGALRVRLYPVPDGR</sequence>
<dbReference type="Proteomes" id="UP000444980">
    <property type="component" value="Unassembled WGS sequence"/>
</dbReference>
<dbReference type="Gene3D" id="2.70.70.10">
    <property type="entry name" value="Glucose Permease (Domain IIA)"/>
    <property type="match status" value="1"/>
</dbReference>
<protein>
    <recommendedName>
        <fullName evidence="3">M23ase beta-sheet core domain-containing protein</fullName>
    </recommendedName>
</protein>
<dbReference type="InterPro" id="IPR011055">
    <property type="entry name" value="Dup_hybrid_motif"/>
</dbReference>
<reference evidence="5" key="1">
    <citation type="submission" date="2019-06" db="EMBL/GenBank/DDBJ databases">
        <title>Gordonia isolated from sludge of a wastewater treatment plant.</title>
        <authorList>
            <person name="Tamura T."/>
            <person name="Aoyama K."/>
            <person name="Kang Y."/>
            <person name="Saito S."/>
            <person name="Akiyama N."/>
            <person name="Yazawa K."/>
            <person name="Gonoi T."/>
            <person name="Mikami Y."/>
        </authorList>
    </citation>
    <scope>NUCLEOTIDE SEQUENCE [LARGE SCALE GENOMIC DNA]</scope>
    <source>
        <strain evidence="5">NBRC 107697</strain>
    </source>
</reference>
<dbReference type="Pfam" id="PF01551">
    <property type="entry name" value="Peptidase_M23"/>
    <property type="match status" value="1"/>
</dbReference>
<name>A0A7I9UWP3_9ACTN</name>
<dbReference type="PANTHER" id="PTHR21666">
    <property type="entry name" value="PEPTIDASE-RELATED"/>
    <property type="match status" value="1"/>
</dbReference>
<evidence type="ECO:0000313" key="5">
    <source>
        <dbReference type="Proteomes" id="UP000444980"/>
    </source>
</evidence>
<dbReference type="GO" id="GO:0004222">
    <property type="term" value="F:metalloendopeptidase activity"/>
    <property type="evidence" value="ECO:0007669"/>
    <property type="project" value="TreeGrafter"/>
</dbReference>
<dbReference type="InterPro" id="IPR016047">
    <property type="entry name" value="M23ase_b-sheet_dom"/>
</dbReference>
<proteinExistence type="predicted"/>
<dbReference type="PANTHER" id="PTHR21666:SF289">
    <property type="entry name" value="L-ALA--D-GLU ENDOPEPTIDASE"/>
    <property type="match status" value="1"/>
</dbReference>
<evidence type="ECO:0000256" key="2">
    <source>
        <dbReference type="SAM" id="SignalP"/>
    </source>
</evidence>
<dbReference type="EMBL" id="BJOU01000001">
    <property type="protein sequence ID" value="GED97624.1"/>
    <property type="molecule type" value="Genomic_DNA"/>
</dbReference>
<dbReference type="InterPro" id="IPR050570">
    <property type="entry name" value="Cell_wall_metabolism_enzyme"/>
</dbReference>
<feature type="chain" id="PRO_5029791733" description="M23ase beta-sheet core domain-containing protein" evidence="2">
    <location>
        <begin position="25"/>
        <end position="168"/>
    </location>
</feature>
<evidence type="ECO:0000313" key="4">
    <source>
        <dbReference type="EMBL" id="GED97624.1"/>
    </source>
</evidence>
<keyword evidence="5" id="KW-1185">Reference proteome</keyword>
<evidence type="ECO:0000256" key="1">
    <source>
        <dbReference type="ARBA" id="ARBA00022729"/>
    </source>
</evidence>
<dbReference type="SUPFAM" id="SSF51261">
    <property type="entry name" value="Duplicated hybrid motif"/>
    <property type="match status" value="1"/>
</dbReference>
<feature type="domain" description="M23ase beta-sheet core" evidence="3">
    <location>
        <begin position="52"/>
        <end position="140"/>
    </location>
</feature>
<accession>A0A7I9UWP3</accession>
<gene>
    <name evidence="4" type="ORF">nbrc107697_16630</name>
</gene>
<organism evidence="4 5">
    <name type="scientific">Gordonia crocea</name>
    <dbReference type="NCBI Taxonomy" id="589162"/>
    <lineage>
        <taxon>Bacteria</taxon>
        <taxon>Bacillati</taxon>
        <taxon>Actinomycetota</taxon>
        <taxon>Actinomycetes</taxon>
        <taxon>Mycobacteriales</taxon>
        <taxon>Gordoniaceae</taxon>
        <taxon>Gordonia</taxon>
    </lineage>
</organism>
<dbReference type="OrthoDB" id="5245088at2"/>
<dbReference type="CDD" id="cd12797">
    <property type="entry name" value="M23_peptidase"/>
    <property type="match status" value="1"/>
</dbReference>
<keyword evidence="1 2" id="KW-0732">Signal</keyword>
<dbReference type="RefSeq" id="WP_161926924.1">
    <property type="nucleotide sequence ID" value="NZ_BJOU01000001.1"/>
</dbReference>